<name>A0A8T1NE78_CARIL</name>
<evidence type="ECO:0000313" key="1">
    <source>
        <dbReference type="EMBL" id="KAG6630106.1"/>
    </source>
</evidence>
<gene>
    <name evidence="1" type="ORF">CIPAW_14G132400</name>
</gene>
<sequence>MQTITQPAFLLCHVSVIIRETSTAKTWDNT</sequence>
<evidence type="ECO:0000313" key="2">
    <source>
        <dbReference type="Proteomes" id="UP000811609"/>
    </source>
</evidence>
<reference evidence="1" key="1">
    <citation type="submission" date="2020-12" db="EMBL/GenBank/DDBJ databases">
        <title>WGS assembly of Carya illinoinensis cv. Pawnee.</title>
        <authorList>
            <person name="Platts A."/>
            <person name="Shu S."/>
            <person name="Wright S."/>
            <person name="Barry K."/>
            <person name="Edger P."/>
            <person name="Pires J.C."/>
            <person name="Schmutz J."/>
        </authorList>
    </citation>
    <scope>NUCLEOTIDE SEQUENCE</scope>
    <source>
        <tissue evidence="1">Leaf</tissue>
    </source>
</reference>
<dbReference type="AlphaFoldDB" id="A0A8T1NE78"/>
<comment type="caution">
    <text evidence="1">The sequence shown here is derived from an EMBL/GenBank/DDBJ whole genome shotgun (WGS) entry which is preliminary data.</text>
</comment>
<keyword evidence="2" id="KW-1185">Reference proteome</keyword>
<dbReference type="Proteomes" id="UP000811609">
    <property type="component" value="Chromosome 14"/>
</dbReference>
<accession>A0A8T1NE78</accession>
<protein>
    <submittedName>
        <fullName evidence="1">Uncharacterized protein</fullName>
    </submittedName>
</protein>
<proteinExistence type="predicted"/>
<organism evidence="1 2">
    <name type="scientific">Carya illinoinensis</name>
    <name type="common">Pecan</name>
    <dbReference type="NCBI Taxonomy" id="32201"/>
    <lineage>
        <taxon>Eukaryota</taxon>
        <taxon>Viridiplantae</taxon>
        <taxon>Streptophyta</taxon>
        <taxon>Embryophyta</taxon>
        <taxon>Tracheophyta</taxon>
        <taxon>Spermatophyta</taxon>
        <taxon>Magnoliopsida</taxon>
        <taxon>eudicotyledons</taxon>
        <taxon>Gunneridae</taxon>
        <taxon>Pentapetalae</taxon>
        <taxon>rosids</taxon>
        <taxon>fabids</taxon>
        <taxon>Fagales</taxon>
        <taxon>Juglandaceae</taxon>
        <taxon>Carya</taxon>
    </lineage>
</organism>
<dbReference type="EMBL" id="CM031822">
    <property type="protein sequence ID" value="KAG6630106.1"/>
    <property type="molecule type" value="Genomic_DNA"/>
</dbReference>